<dbReference type="Proteomes" id="UP000221165">
    <property type="component" value="Unassembled WGS sequence"/>
</dbReference>
<evidence type="ECO:0000313" key="7">
    <source>
        <dbReference type="EMBL" id="PHJ17570.1"/>
    </source>
</evidence>
<evidence type="ECO:0000256" key="3">
    <source>
        <dbReference type="ARBA" id="ARBA00023002"/>
    </source>
</evidence>
<gene>
    <name evidence="7" type="ORF">CSUI_008608</name>
</gene>
<evidence type="ECO:0000256" key="2">
    <source>
        <dbReference type="ARBA" id="ARBA00007532"/>
    </source>
</evidence>
<keyword evidence="5" id="KW-0676">Redox-active center</keyword>
<comment type="similarity">
    <text evidence="2">Belongs to the class-I pyridine nucleotide-disulfide oxidoreductase family.</text>
</comment>
<accession>A0A2C6K8E6</accession>
<proteinExistence type="inferred from homology"/>
<keyword evidence="8" id="KW-1185">Reference proteome</keyword>
<comment type="caution">
    <text evidence="7">The sequence shown here is derived from an EMBL/GenBank/DDBJ whole genome shotgun (WGS) entry which is preliminary data.</text>
</comment>
<keyword evidence="3" id="KW-0560">Oxidoreductase</keyword>
<dbReference type="RefSeq" id="XP_067919288.1">
    <property type="nucleotide sequence ID" value="XM_068068736.1"/>
</dbReference>
<dbReference type="InterPro" id="IPR036188">
    <property type="entry name" value="FAD/NAD-bd_sf"/>
</dbReference>
<comment type="cofactor">
    <cofactor evidence="1">
        <name>FAD</name>
        <dbReference type="ChEBI" id="CHEBI:57692"/>
    </cofactor>
</comment>
<dbReference type="Pfam" id="PF02852">
    <property type="entry name" value="Pyr_redox_dim"/>
    <property type="match status" value="1"/>
</dbReference>
<dbReference type="EMBL" id="MIGC01004872">
    <property type="protein sequence ID" value="PHJ17570.1"/>
    <property type="molecule type" value="Genomic_DNA"/>
</dbReference>
<dbReference type="Gene3D" id="3.50.50.60">
    <property type="entry name" value="FAD/NAD(P)-binding domain"/>
    <property type="match status" value="1"/>
</dbReference>
<dbReference type="GO" id="GO:0006749">
    <property type="term" value="P:glutathione metabolic process"/>
    <property type="evidence" value="ECO:0007669"/>
    <property type="project" value="TreeGrafter"/>
</dbReference>
<dbReference type="GO" id="GO:0045454">
    <property type="term" value="P:cell redox homeostasis"/>
    <property type="evidence" value="ECO:0007669"/>
    <property type="project" value="InterPro"/>
</dbReference>
<feature type="non-terminal residue" evidence="7">
    <location>
        <position position="86"/>
    </location>
</feature>
<evidence type="ECO:0000256" key="5">
    <source>
        <dbReference type="ARBA" id="ARBA00023284"/>
    </source>
</evidence>
<dbReference type="GO" id="GO:0005829">
    <property type="term" value="C:cytosol"/>
    <property type="evidence" value="ECO:0007669"/>
    <property type="project" value="TreeGrafter"/>
</dbReference>
<dbReference type="GO" id="GO:0004362">
    <property type="term" value="F:glutathione-disulfide reductase (NADPH) activity"/>
    <property type="evidence" value="ECO:0007669"/>
    <property type="project" value="TreeGrafter"/>
</dbReference>
<evidence type="ECO:0000256" key="4">
    <source>
        <dbReference type="ARBA" id="ARBA00023157"/>
    </source>
</evidence>
<evidence type="ECO:0000259" key="6">
    <source>
        <dbReference type="Pfam" id="PF02852"/>
    </source>
</evidence>
<dbReference type="PANTHER" id="PTHR42737">
    <property type="entry name" value="GLUTATHIONE REDUCTASE"/>
    <property type="match status" value="1"/>
</dbReference>
<dbReference type="InterPro" id="IPR016156">
    <property type="entry name" value="FAD/NAD-linked_Rdtase_dimer_sf"/>
</dbReference>
<dbReference type="GO" id="GO:0050660">
    <property type="term" value="F:flavin adenine dinucleotide binding"/>
    <property type="evidence" value="ECO:0007669"/>
    <property type="project" value="InterPro"/>
</dbReference>
<keyword evidence="4" id="KW-1015">Disulfide bond</keyword>
<organism evidence="7 8">
    <name type="scientific">Cystoisospora suis</name>
    <dbReference type="NCBI Taxonomy" id="483139"/>
    <lineage>
        <taxon>Eukaryota</taxon>
        <taxon>Sar</taxon>
        <taxon>Alveolata</taxon>
        <taxon>Apicomplexa</taxon>
        <taxon>Conoidasida</taxon>
        <taxon>Coccidia</taxon>
        <taxon>Eucoccidiorida</taxon>
        <taxon>Eimeriorina</taxon>
        <taxon>Sarcocystidae</taxon>
        <taxon>Cystoisospora</taxon>
    </lineage>
</organism>
<name>A0A2C6K8E6_9APIC</name>
<feature type="domain" description="Pyridine nucleotide-disulphide oxidoreductase dimerisation" evidence="6">
    <location>
        <begin position="38"/>
        <end position="84"/>
    </location>
</feature>
<feature type="non-terminal residue" evidence="7">
    <location>
        <position position="1"/>
    </location>
</feature>
<evidence type="ECO:0000313" key="8">
    <source>
        <dbReference type="Proteomes" id="UP000221165"/>
    </source>
</evidence>
<dbReference type="InterPro" id="IPR046952">
    <property type="entry name" value="GSHR/TRXR-like"/>
</dbReference>
<sequence length="86" mass="9564">AKYGKEDLEIYLFQFSPLFYSCVHRQKAASSRKSAEDVDLTPPCLVKMICVKSEEERVVGLHFIGPSAGEIMQGFALSIRLGAKKV</sequence>
<dbReference type="InterPro" id="IPR004099">
    <property type="entry name" value="Pyr_nucl-diS_OxRdtase_dimer"/>
</dbReference>
<reference evidence="7 8" key="1">
    <citation type="journal article" date="2017" name="Int. J. Parasitol.">
        <title>The genome of the protozoan parasite Cystoisospora suis and a reverse vaccinology approach to identify vaccine candidates.</title>
        <authorList>
            <person name="Palmieri N."/>
            <person name="Shrestha A."/>
            <person name="Ruttkowski B."/>
            <person name="Beck T."/>
            <person name="Vogl C."/>
            <person name="Tomley F."/>
            <person name="Blake D.P."/>
            <person name="Joachim A."/>
        </authorList>
    </citation>
    <scope>NUCLEOTIDE SEQUENCE [LARGE SCALE GENOMIC DNA]</scope>
    <source>
        <strain evidence="7 8">Wien I</strain>
    </source>
</reference>
<evidence type="ECO:0000256" key="1">
    <source>
        <dbReference type="ARBA" id="ARBA00001974"/>
    </source>
</evidence>
<dbReference type="GeneID" id="94431947"/>
<dbReference type="PANTHER" id="PTHR42737:SF2">
    <property type="entry name" value="GLUTATHIONE REDUCTASE"/>
    <property type="match status" value="1"/>
</dbReference>
<dbReference type="GO" id="GO:0005739">
    <property type="term" value="C:mitochondrion"/>
    <property type="evidence" value="ECO:0007669"/>
    <property type="project" value="TreeGrafter"/>
</dbReference>
<dbReference type="OrthoDB" id="5956163at2759"/>
<dbReference type="SUPFAM" id="SSF55424">
    <property type="entry name" value="FAD/NAD-linked reductases, dimerisation (C-terminal) domain"/>
    <property type="match status" value="1"/>
</dbReference>
<dbReference type="AlphaFoldDB" id="A0A2C6K8E6"/>
<protein>
    <submittedName>
        <fullName evidence="7">Thioredoxin reductase</fullName>
    </submittedName>
</protein>
<dbReference type="GO" id="GO:0034599">
    <property type="term" value="P:cellular response to oxidative stress"/>
    <property type="evidence" value="ECO:0007669"/>
    <property type="project" value="TreeGrafter"/>
</dbReference>
<dbReference type="VEuPathDB" id="ToxoDB:CSUI_008608"/>